<feature type="binding site" evidence="6">
    <location>
        <position position="176"/>
    </location>
    <ligand>
        <name>Fe cation</name>
        <dbReference type="ChEBI" id="CHEBI:24875"/>
        <label>1</label>
    </ligand>
</feature>
<gene>
    <name evidence="7" type="ordered locus">Ilyop_1382</name>
</gene>
<dbReference type="GO" id="GO:0046872">
    <property type="term" value="F:metal ion binding"/>
    <property type="evidence" value="ECO:0007669"/>
    <property type="project" value="UniProtKB-KW"/>
</dbReference>
<feature type="binding site" evidence="6">
    <location>
        <position position="37"/>
    </location>
    <ligand>
        <name>Fe cation</name>
        <dbReference type="ChEBI" id="CHEBI:24875"/>
        <label>1</label>
    </ligand>
</feature>
<feature type="binding site" evidence="6">
    <location>
        <position position="38"/>
    </location>
    <ligand>
        <name>Fe cation</name>
        <dbReference type="ChEBI" id="CHEBI:24875"/>
        <label>1</label>
    </ligand>
</feature>
<evidence type="ECO:0000256" key="4">
    <source>
        <dbReference type="ARBA" id="ARBA00061401"/>
    </source>
</evidence>
<evidence type="ECO:0000256" key="2">
    <source>
        <dbReference type="ARBA" id="ARBA00022801"/>
    </source>
</evidence>
<dbReference type="PANTHER" id="PTHR36303:SF1">
    <property type="entry name" value="2',3'-CYCLIC-NUCLEOTIDE 2'-PHOSPHODIESTERASE"/>
    <property type="match status" value="1"/>
</dbReference>
<dbReference type="SUPFAM" id="SSF56300">
    <property type="entry name" value="Metallo-dependent phosphatases"/>
    <property type="match status" value="1"/>
</dbReference>
<feature type="binding site" evidence="6">
    <location>
        <position position="37"/>
    </location>
    <ligand>
        <name>Fe cation</name>
        <dbReference type="ChEBI" id="CHEBI:24875"/>
        <label>2</label>
    </ligand>
</feature>
<organism evidence="7 8">
    <name type="scientific">Ilyobacter polytropus (strain ATCC 51220 / DSM 2926 / LMG 16218 / CuHBu1)</name>
    <dbReference type="NCBI Taxonomy" id="572544"/>
    <lineage>
        <taxon>Bacteria</taxon>
        <taxon>Fusobacteriati</taxon>
        <taxon>Fusobacteriota</taxon>
        <taxon>Fusobacteriia</taxon>
        <taxon>Fusobacteriales</taxon>
        <taxon>Fusobacteriaceae</taxon>
        <taxon>Ilyobacter</taxon>
    </lineage>
</organism>
<dbReference type="HOGENOM" id="CLU_068238_0_0_0"/>
<name>E3HA34_ILYPC</name>
<dbReference type="eggNOG" id="COG1692">
    <property type="taxonomic scope" value="Bacteria"/>
</dbReference>
<dbReference type="PANTHER" id="PTHR36303">
    <property type="entry name" value="2',3'-CYCLIC-NUCLEOTIDE 2'-PHOSPHODIESTERASE"/>
    <property type="match status" value="1"/>
</dbReference>
<dbReference type="OrthoDB" id="9801109at2"/>
<reference evidence="7 8" key="1">
    <citation type="journal article" date="2010" name="Stand. Genomic Sci.">
        <title>Complete genome sequence of Ilyobacter polytropus type strain (CuHbu1).</title>
        <authorList>
            <person name="Sikorski J."/>
            <person name="Chertkov O."/>
            <person name="Lapidus A."/>
            <person name="Nolan M."/>
            <person name="Lucas S."/>
            <person name="Del Rio T.G."/>
            <person name="Tice H."/>
            <person name="Cheng J.F."/>
            <person name="Tapia R."/>
            <person name="Han C."/>
            <person name="Goodwin L."/>
            <person name="Pitluck S."/>
            <person name="Liolios K."/>
            <person name="Ivanova N."/>
            <person name="Mavromatis K."/>
            <person name="Mikhailova N."/>
            <person name="Pati A."/>
            <person name="Chen A."/>
            <person name="Palaniappan K."/>
            <person name="Land M."/>
            <person name="Hauser L."/>
            <person name="Chang Y.J."/>
            <person name="Jeffries C.D."/>
            <person name="Brambilla E."/>
            <person name="Yasawong M."/>
            <person name="Rohde M."/>
            <person name="Pukall R."/>
            <person name="Spring S."/>
            <person name="Goker M."/>
            <person name="Woyke T."/>
            <person name="Bristow J."/>
            <person name="Eisen J.A."/>
            <person name="Markowitz V."/>
            <person name="Hugenholtz P."/>
            <person name="Kyrpides N.C."/>
            <person name="Klenk H.P."/>
        </authorList>
    </citation>
    <scope>NUCLEOTIDE SEQUENCE [LARGE SCALE GENOMIC DNA]</scope>
    <source>
        <strain evidence="8">ATCC 51220 / DSM 2926 / LMG 16218 / CuHBu1</strain>
    </source>
</reference>
<dbReference type="Pfam" id="PF13277">
    <property type="entry name" value="YmdB"/>
    <property type="match status" value="1"/>
</dbReference>
<dbReference type="NCBIfam" id="TIGR00282">
    <property type="entry name" value="TIGR00282 family metallophosphoesterase"/>
    <property type="match status" value="1"/>
</dbReference>
<evidence type="ECO:0000256" key="6">
    <source>
        <dbReference type="PIRSR" id="PIRSR004789-51"/>
    </source>
</evidence>
<proteinExistence type="inferred from homology"/>
<dbReference type="STRING" id="572544.Ilyop_1382"/>
<dbReference type="KEGG" id="ipo:Ilyop_1382"/>
<dbReference type="InterPro" id="IPR005235">
    <property type="entry name" value="YmdB-like"/>
</dbReference>
<feature type="binding site" evidence="6">
    <location>
        <position position="149"/>
    </location>
    <ligand>
        <name>Fe cation</name>
        <dbReference type="ChEBI" id="CHEBI:24875"/>
        <label>2</label>
    </ligand>
</feature>
<dbReference type="FunFam" id="3.60.21.10:FF:000016">
    <property type="entry name" value="Putative metallophosphoesterase"/>
    <property type="match status" value="1"/>
</dbReference>
<feature type="binding site" evidence="6">
    <location>
        <position position="8"/>
    </location>
    <ligand>
        <name>Fe cation</name>
        <dbReference type="ChEBI" id="CHEBI:24875"/>
        <label>1</label>
    </ligand>
</feature>
<evidence type="ECO:0000256" key="3">
    <source>
        <dbReference type="ARBA" id="ARBA00023004"/>
    </source>
</evidence>
<feature type="active site" description="Proton donor" evidence="5">
    <location>
        <position position="66"/>
    </location>
</feature>
<dbReference type="RefSeq" id="WP_013387829.1">
    <property type="nucleotide sequence ID" value="NC_014632.1"/>
</dbReference>
<protein>
    <submittedName>
        <fullName evidence="7">Metallophosphoesterase</fullName>
    </submittedName>
</protein>
<dbReference type="CDD" id="cd07382">
    <property type="entry name" value="MPP_DR1281"/>
    <property type="match status" value="1"/>
</dbReference>
<keyword evidence="1 6" id="KW-0479">Metal-binding</keyword>
<evidence type="ECO:0000256" key="1">
    <source>
        <dbReference type="ARBA" id="ARBA00022723"/>
    </source>
</evidence>
<sequence length="263" mass="29094">MRILIAGDVVGKPGRSILKEYLDKKKNEYDFIIINGENSAGGFGITGKLADEFFNWGIDVITGGNHIWDKREMYEYLANNDNILRPLNYPMGVPGSGYVIKKTKNGDKIAVVSLQGRVFMPPIDCPFAKMEELFWEFGEDVKCIIVDFHAEASSEKVAMGWFLDGRASLVFGTHTHVQTSDSKILPKGTGYITDVGMTGSQNGVIGMKVESIIPKFLTSLPQKFEVAEGNERLNGLDIEIDSKSGVCKKIERLDLSKDDIAAF</sequence>
<dbReference type="EMBL" id="CP002281">
    <property type="protein sequence ID" value="ADO83162.1"/>
    <property type="molecule type" value="Genomic_DNA"/>
</dbReference>
<evidence type="ECO:0000313" key="7">
    <source>
        <dbReference type="EMBL" id="ADO83162.1"/>
    </source>
</evidence>
<dbReference type="Gene3D" id="3.60.21.10">
    <property type="match status" value="1"/>
</dbReference>
<evidence type="ECO:0000256" key="5">
    <source>
        <dbReference type="PIRSR" id="PIRSR004789-50"/>
    </source>
</evidence>
<accession>E3HA34</accession>
<evidence type="ECO:0000313" key="8">
    <source>
        <dbReference type="Proteomes" id="UP000006875"/>
    </source>
</evidence>
<keyword evidence="2" id="KW-0378">Hydrolase</keyword>
<dbReference type="GO" id="GO:0004113">
    <property type="term" value="F:2',3'-cyclic-nucleotide 3'-phosphodiesterase activity"/>
    <property type="evidence" value="ECO:0007669"/>
    <property type="project" value="TreeGrafter"/>
</dbReference>
<keyword evidence="8" id="KW-1185">Reference proteome</keyword>
<feature type="binding site" evidence="6">
    <location>
        <position position="65"/>
    </location>
    <ligand>
        <name>Fe cation</name>
        <dbReference type="ChEBI" id="CHEBI:24875"/>
        <label>2</label>
    </ligand>
</feature>
<dbReference type="InterPro" id="IPR029052">
    <property type="entry name" value="Metallo-depent_PP-like"/>
</dbReference>
<feature type="binding site" evidence="6">
    <location>
        <position position="174"/>
    </location>
    <ligand>
        <name>Fe cation</name>
        <dbReference type="ChEBI" id="CHEBI:24875"/>
        <label>2</label>
    </ligand>
</feature>
<dbReference type="AlphaFoldDB" id="E3HA34"/>
<dbReference type="Proteomes" id="UP000006875">
    <property type="component" value="Chromosome"/>
</dbReference>
<dbReference type="PIRSF" id="PIRSF004789">
    <property type="entry name" value="DR1281"/>
    <property type="match status" value="1"/>
</dbReference>
<comment type="similarity">
    <text evidence="4">Belongs to the YmdB-like family.</text>
</comment>
<keyword evidence="3" id="KW-0408">Iron</keyword>